<feature type="binding site" evidence="3">
    <location>
        <position position="135"/>
    </location>
    <ligand>
        <name>Zn(2+)</name>
        <dbReference type="ChEBI" id="CHEBI:29105"/>
        <label>2</label>
    </ligand>
</feature>
<dbReference type="PIRSF" id="PIRSF001235">
    <property type="entry name" value="Amidase_carbamoylase"/>
    <property type="match status" value="1"/>
</dbReference>
<dbReference type="STRING" id="574349.SAMN05443545_107104"/>
<feature type="domain" description="Peptidase M20 dimerisation" evidence="4">
    <location>
        <begin position="220"/>
        <end position="320"/>
    </location>
</feature>
<dbReference type="AlphaFoldDB" id="A0A1H3EF24"/>
<evidence type="ECO:0000313" key="6">
    <source>
        <dbReference type="Proteomes" id="UP000198500"/>
    </source>
</evidence>
<dbReference type="PANTHER" id="PTHR32494:SF5">
    <property type="entry name" value="ALLANTOATE AMIDOHYDROLASE"/>
    <property type="match status" value="1"/>
</dbReference>
<sequence>MTSTTGRVVAALDGARLWAELHDLAQLGARTDGGVARLTLDDNDIQARLWLAEQAKAIGCQVRVDPIGNMFVHLPGTDPDLPPITTGSHLDSQPTGGKYDGAYGVLAGLAALRAFREAGVQPRHSLEVVSWTNEEGMRFAPGTSGSACFTGVRRKDETRALTDADGISFGEALDACLTRLGEAGIERCPLGTPMQTFIELHIEQGPILERQGAPTGIVTGIQGVGWFECEVRGTANHAGTTPRTARQDALEGACALAAALRNAACDDEDLLRFTIGRFQVFPGSVNTIPERTLFTIDLRHPDAGTLTELEARFQALAAQEWAGCTAALTPLSRIDPVAFPEVVTDVIAEAAAELGQNAPWLVSGAFHDAIHLAGHCPTGMIFIPCKGGISHHPSERIDANDAIEGARLLTATLCRLAM</sequence>
<feature type="binding site" evidence="3">
    <location>
        <position position="100"/>
    </location>
    <ligand>
        <name>Zn(2+)</name>
        <dbReference type="ChEBI" id="CHEBI:29105"/>
        <label>1</label>
    </ligand>
</feature>
<dbReference type="CDD" id="cd03884">
    <property type="entry name" value="M20_bAS"/>
    <property type="match status" value="1"/>
</dbReference>
<dbReference type="Pfam" id="PF07687">
    <property type="entry name" value="M20_dimer"/>
    <property type="match status" value="1"/>
</dbReference>
<dbReference type="PANTHER" id="PTHR32494">
    <property type="entry name" value="ALLANTOATE DEIMINASE-RELATED"/>
    <property type="match status" value="1"/>
</dbReference>
<organism evidence="5 6">
    <name type="scientific">Aidingimonas halophila</name>
    <dbReference type="NCBI Taxonomy" id="574349"/>
    <lineage>
        <taxon>Bacteria</taxon>
        <taxon>Pseudomonadati</taxon>
        <taxon>Pseudomonadota</taxon>
        <taxon>Gammaproteobacteria</taxon>
        <taxon>Oceanospirillales</taxon>
        <taxon>Halomonadaceae</taxon>
        <taxon>Aidingimonas</taxon>
    </lineage>
</organism>
<protein>
    <submittedName>
        <fullName evidence="5">N-carbamoyl-L-amino-acid hydrolase</fullName>
    </submittedName>
</protein>
<dbReference type="InterPro" id="IPR011650">
    <property type="entry name" value="Peptidase_M20_dimer"/>
</dbReference>
<accession>A0A1H3EF24</accession>
<feature type="binding site" evidence="3">
    <location>
        <position position="391"/>
    </location>
    <ligand>
        <name>Zn(2+)</name>
        <dbReference type="ChEBI" id="CHEBI:29105"/>
        <label>2</label>
    </ligand>
</feature>
<dbReference type="Gene3D" id="3.40.630.10">
    <property type="entry name" value="Zn peptidases"/>
    <property type="match status" value="1"/>
</dbReference>
<dbReference type="InterPro" id="IPR002933">
    <property type="entry name" value="Peptidase_M20"/>
</dbReference>
<keyword evidence="3" id="KW-0479">Metal-binding</keyword>
<dbReference type="RefSeq" id="WP_092570814.1">
    <property type="nucleotide sequence ID" value="NZ_BMXH01000008.1"/>
</dbReference>
<dbReference type="InterPro" id="IPR036264">
    <property type="entry name" value="Bact_exopeptidase_dim_dom"/>
</dbReference>
<reference evidence="5 6" key="1">
    <citation type="submission" date="2016-10" db="EMBL/GenBank/DDBJ databases">
        <authorList>
            <person name="de Groot N.N."/>
        </authorList>
    </citation>
    <scope>NUCLEOTIDE SEQUENCE [LARGE SCALE GENOMIC DNA]</scope>
    <source>
        <strain evidence="5 6">DSM 19219</strain>
    </source>
</reference>
<gene>
    <name evidence="5" type="ORF">SAMN05443545_107104</name>
</gene>
<keyword evidence="6" id="KW-1185">Reference proteome</keyword>
<name>A0A1H3EF24_9GAMM</name>
<dbReference type="Proteomes" id="UP000198500">
    <property type="component" value="Unassembled WGS sequence"/>
</dbReference>
<dbReference type="Gene3D" id="3.30.70.360">
    <property type="match status" value="1"/>
</dbReference>
<evidence type="ECO:0000256" key="3">
    <source>
        <dbReference type="PIRSR" id="PIRSR001235-1"/>
    </source>
</evidence>
<feature type="binding site" evidence="3">
    <location>
        <position position="201"/>
    </location>
    <ligand>
        <name>Zn(2+)</name>
        <dbReference type="ChEBI" id="CHEBI:29105"/>
        <label>1</label>
    </ligand>
</feature>
<evidence type="ECO:0000256" key="2">
    <source>
        <dbReference type="ARBA" id="ARBA00022801"/>
    </source>
</evidence>
<evidence type="ECO:0000256" key="1">
    <source>
        <dbReference type="ARBA" id="ARBA00006153"/>
    </source>
</evidence>
<dbReference type="SUPFAM" id="SSF53187">
    <property type="entry name" value="Zn-dependent exopeptidases"/>
    <property type="match status" value="1"/>
</dbReference>
<dbReference type="Pfam" id="PF01546">
    <property type="entry name" value="Peptidase_M20"/>
    <property type="match status" value="1"/>
</dbReference>
<evidence type="ECO:0000259" key="4">
    <source>
        <dbReference type="Pfam" id="PF07687"/>
    </source>
</evidence>
<dbReference type="InterPro" id="IPR010158">
    <property type="entry name" value="Amidase_Cbmase"/>
</dbReference>
<dbReference type="NCBIfam" id="TIGR01879">
    <property type="entry name" value="hydantase"/>
    <property type="match status" value="1"/>
</dbReference>
<feature type="binding site" evidence="3">
    <location>
        <position position="89"/>
    </location>
    <ligand>
        <name>Zn(2+)</name>
        <dbReference type="ChEBI" id="CHEBI:29105"/>
        <label>1</label>
    </ligand>
</feature>
<dbReference type="SUPFAM" id="SSF55031">
    <property type="entry name" value="Bacterial exopeptidase dimerisation domain"/>
    <property type="match status" value="1"/>
</dbReference>
<comment type="cofactor">
    <cofactor evidence="3">
        <name>Zn(2+)</name>
        <dbReference type="ChEBI" id="CHEBI:29105"/>
    </cofactor>
    <text evidence="3">Binds 2 Zn(2+) ions per subunit.</text>
</comment>
<keyword evidence="3" id="KW-0862">Zinc</keyword>
<dbReference type="OrthoDB" id="9808195at2"/>
<feature type="binding site" evidence="3">
    <location>
        <position position="100"/>
    </location>
    <ligand>
        <name>Zn(2+)</name>
        <dbReference type="ChEBI" id="CHEBI:29105"/>
        <label>2</label>
    </ligand>
</feature>
<dbReference type="GO" id="GO:0046872">
    <property type="term" value="F:metal ion binding"/>
    <property type="evidence" value="ECO:0007669"/>
    <property type="project" value="UniProtKB-KW"/>
</dbReference>
<keyword evidence="2 5" id="KW-0378">Hydrolase</keyword>
<dbReference type="GO" id="GO:0016813">
    <property type="term" value="F:hydrolase activity, acting on carbon-nitrogen (but not peptide) bonds, in linear amidines"/>
    <property type="evidence" value="ECO:0007669"/>
    <property type="project" value="InterPro"/>
</dbReference>
<evidence type="ECO:0000313" key="5">
    <source>
        <dbReference type="EMBL" id="SDX77207.1"/>
    </source>
</evidence>
<dbReference type="EMBL" id="FNNI01000007">
    <property type="protein sequence ID" value="SDX77207.1"/>
    <property type="molecule type" value="Genomic_DNA"/>
</dbReference>
<comment type="similarity">
    <text evidence="1">Belongs to the peptidase M20 family.</text>
</comment>
<proteinExistence type="inferred from homology"/>